<proteinExistence type="predicted"/>
<dbReference type="EMBL" id="CP015772">
    <property type="protein sequence ID" value="ANH83335.1"/>
    <property type="molecule type" value="Genomic_DNA"/>
</dbReference>
<dbReference type="Gene3D" id="3.30.460.10">
    <property type="entry name" value="Beta Polymerase, domain 2"/>
    <property type="match status" value="1"/>
</dbReference>
<dbReference type="SUPFAM" id="SSF81301">
    <property type="entry name" value="Nucleotidyltransferase"/>
    <property type="match status" value="1"/>
</dbReference>
<keyword evidence="3" id="KW-1185">Reference proteome</keyword>
<dbReference type="Proteomes" id="UP000077667">
    <property type="component" value="Chromosome"/>
</dbReference>
<dbReference type="KEGG" id="nia:A8C56_22215"/>
<dbReference type="GO" id="GO:0016779">
    <property type="term" value="F:nucleotidyltransferase activity"/>
    <property type="evidence" value="ECO:0007669"/>
    <property type="project" value="InterPro"/>
</dbReference>
<accession>A0A1A9I7M8</accession>
<evidence type="ECO:0000259" key="1">
    <source>
        <dbReference type="Pfam" id="PF01909"/>
    </source>
</evidence>
<dbReference type="InterPro" id="IPR002934">
    <property type="entry name" value="Polymerase_NTP_transf_dom"/>
</dbReference>
<dbReference type="OrthoDB" id="798692at2"/>
<sequence>MQSDSKIFFQIIRAVQQLIPDAEVHLFGSRLNHTATDESDWDILILLNEKPSKQLKQKIHDAVFPISIAANAFINTLIASKNDWNNNPSYYSIHQSIRNNDLSVAK</sequence>
<evidence type="ECO:0000313" key="2">
    <source>
        <dbReference type="EMBL" id="ANH83335.1"/>
    </source>
</evidence>
<dbReference type="STRING" id="1176587.A8C56_22215"/>
<dbReference type="RefSeq" id="WP_067760798.1">
    <property type="nucleotide sequence ID" value="NZ_CP015772.1"/>
</dbReference>
<evidence type="ECO:0000313" key="3">
    <source>
        <dbReference type="Proteomes" id="UP000077667"/>
    </source>
</evidence>
<organism evidence="2 3">
    <name type="scientific">Niabella ginsenosidivorans</name>
    <dbReference type="NCBI Taxonomy" id="1176587"/>
    <lineage>
        <taxon>Bacteria</taxon>
        <taxon>Pseudomonadati</taxon>
        <taxon>Bacteroidota</taxon>
        <taxon>Chitinophagia</taxon>
        <taxon>Chitinophagales</taxon>
        <taxon>Chitinophagaceae</taxon>
        <taxon>Niabella</taxon>
    </lineage>
</organism>
<dbReference type="CDD" id="cd05403">
    <property type="entry name" value="NT_KNTase_like"/>
    <property type="match status" value="1"/>
</dbReference>
<dbReference type="AlphaFoldDB" id="A0A1A9I7M8"/>
<dbReference type="Pfam" id="PF01909">
    <property type="entry name" value="NTP_transf_2"/>
    <property type="match status" value="1"/>
</dbReference>
<name>A0A1A9I7M8_9BACT</name>
<dbReference type="InterPro" id="IPR043519">
    <property type="entry name" value="NT_sf"/>
</dbReference>
<gene>
    <name evidence="2" type="ORF">A8C56_22215</name>
</gene>
<reference evidence="2 3" key="1">
    <citation type="submission" date="2016-05" db="EMBL/GenBank/DDBJ databases">
        <title>Niabella ginsenosidivorans BS26 whole genome sequencing.</title>
        <authorList>
            <person name="Im W.T."/>
            <person name="Siddiqi M.Z."/>
        </authorList>
    </citation>
    <scope>NUCLEOTIDE SEQUENCE [LARGE SCALE GENOMIC DNA]</scope>
    <source>
        <strain evidence="2 3">BS26</strain>
    </source>
</reference>
<protein>
    <recommendedName>
        <fullName evidence="1">Polymerase nucleotidyl transferase domain-containing protein</fullName>
    </recommendedName>
</protein>
<feature type="domain" description="Polymerase nucleotidyl transferase" evidence="1">
    <location>
        <begin position="10"/>
        <end position="56"/>
    </location>
</feature>